<comment type="function">
    <text evidence="1">Participates in various redox reactions through the reversible oxidation of its active center dithiol to a disulfide and catalyzes dithiol-disulfide exchange reactions.</text>
</comment>
<dbReference type="EMBL" id="JAVDYF010000001">
    <property type="protein sequence ID" value="MDR7355338.1"/>
    <property type="molecule type" value="Genomic_DNA"/>
</dbReference>
<evidence type="ECO:0000256" key="2">
    <source>
        <dbReference type="ARBA" id="ARBA00008987"/>
    </source>
</evidence>
<dbReference type="Gene3D" id="1.25.40.10">
    <property type="entry name" value="Tetratricopeptide repeat domain"/>
    <property type="match status" value="1"/>
</dbReference>
<protein>
    <submittedName>
        <fullName evidence="5">Thioredoxin</fullName>
    </submittedName>
</protein>
<name>A0ABU2B9Q7_9CORY</name>
<evidence type="ECO:0000256" key="1">
    <source>
        <dbReference type="ARBA" id="ARBA00003318"/>
    </source>
</evidence>
<keyword evidence="6" id="KW-1185">Reference proteome</keyword>
<comment type="caution">
    <text evidence="5">The sequence shown here is derived from an EMBL/GenBank/DDBJ whole genome shotgun (WGS) entry which is preliminary data.</text>
</comment>
<dbReference type="PROSITE" id="PS51352">
    <property type="entry name" value="THIOREDOXIN_2"/>
    <property type="match status" value="1"/>
</dbReference>
<evidence type="ECO:0000313" key="5">
    <source>
        <dbReference type="EMBL" id="MDR7355338.1"/>
    </source>
</evidence>
<dbReference type="CDD" id="cd02956">
    <property type="entry name" value="ybbN"/>
    <property type="match status" value="1"/>
</dbReference>
<dbReference type="Pfam" id="PF14561">
    <property type="entry name" value="TPR_20"/>
    <property type="match status" value="1"/>
</dbReference>
<keyword evidence="3" id="KW-0676">Redox-active center</keyword>
<sequence length="290" mass="31407">MTTPHRFLAGAIDLGEVKAQAELRRTAANTSSIPTTVTLTMDNVEEELIKRSAQVPVIVLIGTPRSPDSEQLKADFEQLAHKAQRRFVFAYINADETPDVARMFGIQGLPTVVALASGQPIANFEGGQPLEALQQWSEAVINAVGDQLLGAKEEQPEDPRFAPATDALNRGDFQAAIDVYEEILAQEPKNLMAAQARDNARLLHRLQQAESDVDPIANAAANPTDIDAQFAAADAEIAAGAPTAAFDRLINVLALDKETVRRRLVELFALFDPTDPIVVEARSKMASALY</sequence>
<accession>A0ABU2B9Q7</accession>
<comment type="similarity">
    <text evidence="2">Belongs to the thioredoxin family.</text>
</comment>
<feature type="domain" description="Thioredoxin" evidence="4">
    <location>
        <begin position="12"/>
        <end position="142"/>
    </location>
</feature>
<dbReference type="InterPro" id="IPR013766">
    <property type="entry name" value="Thioredoxin_domain"/>
</dbReference>
<dbReference type="PANTHER" id="PTHR45663:SF11">
    <property type="entry name" value="GEO12009P1"/>
    <property type="match status" value="1"/>
</dbReference>
<gene>
    <name evidence="5" type="ORF">J2S37_001876</name>
</gene>
<dbReference type="Gene3D" id="3.40.30.10">
    <property type="entry name" value="Glutaredoxin"/>
    <property type="match status" value="1"/>
</dbReference>
<dbReference type="RefSeq" id="WP_277105506.1">
    <property type="nucleotide sequence ID" value="NZ_BAAAJS010000078.1"/>
</dbReference>
<dbReference type="PANTHER" id="PTHR45663">
    <property type="entry name" value="GEO12009P1"/>
    <property type="match status" value="1"/>
</dbReference>
<dbReference type="SUPFAM" id="SSF52833">
    <property type="entry name" value="Thioredoxin-like"/>
    <property type="match status" value="1"/>
</dbReference>
<organism evidence="5 6">
    <name type="scientific">Corynebacterium felinum</name>
    <dbReference type="NCBI Taxonomy" id="131318"/>
    <lineage>
        <taxon>Bacteria</taxon>
        <taxon>Bacillati</taxon>
        <taxon>Actinomycetota</taxon>
        <taxon>Actinomycetes</taxon>
        <taxon>Mycobacteriales</taxon>
        <taxon>Corynebacteriaceae</taxon>
        <taxon>Corynebacterium</taxon>
    </lineage>
</organism>
<proteinExistence type="inferred from homology"/>
<dbReference type="Pfam" id="PF00085">
    <property type="entry name" value="Thioredoxin"/>
    <property type="match status" value="1"/>
</dbReference>
<evidence type="ECO:0000256" key="3">
    <source>
        <dbReference type="ARBA" id="ARBA00023284"/>
    </source>
</evidence>
<evidence type="ECO:0000313" key="6">
    <source>
        <dbReference type="Proteomes" id="UP001183619"/>
    </source>
</evidence>
<dbReference type="InterPro" id="IPR036249">
    <property type="entry name" value="Thioredoxin-like_sf"/>
</dbReference>
<evidence type="ECO:0000259" key="4">
    <source>
        <dbReference type="PROSITE" id="PS51352"/>
    </source>
</evidence>
<dbReference type="Proteomes" id="UP001183619">
    <property type="component" value="Unassembled WGS sequence"/>
</dbReference>
<dbReference type="InterPro" id="IPR011990">
    <property type="entry name" value="TPR-like_helical_dom_sf"/>
</dbReference>
<reference evidence="5 6" key="1">
    <citation type="submission" date="2023-07" db="EMBL/GenBank/DDBJ databases">
        <title>Sequencing the genomes of 1000 actinobacteria strains.</title>
        <authorList>
            <person name="Klenk H.-P."/>
        </authorList>
    </citation>
    <scope>NUCLEOTIDE SEQUENCE [LARGE SCALE GENOMIC DNA]</scope>
    <source>
        <strain evidence="5 6">DSM 44508</strain>
    </source>
</reference>